<keyword evidence="1" id="KW-0472">Membrane</keyword>
<organism evidence="2 3">
    <name type="scientific">Roseomonas gilardii</name>
    <dbReference type="NCBI Taxonomy" id="257708"/>
    <lineage>
        <taxon>Bacteria</taxon>
        <taxon>Pseudomonadati</taxon>
        <taxon>Pseudomonadota</taxon>
        <taxon>Alphaproteobacteria</taxon>
        <taxon>Acetobacterales</taxon>
        <taxon>Roseomonadaceae</taxon>
        <taxon>Roseomonas</taxon>
    </lineage>
</organism>
<gene>
    <name evidence="2" type="ORF">RQ831_04040</name>
</gene>
<evidence type="ECO:0000313" key="2">
    <source>
        <dbReference type="EMBL" id="MDT8330212.1"/>
    </source>
</evidence>
<evidence type="ECO:0000313" key="3">
    <source>
        <dbReference type="Proteomes" id="UP001258945"/>
    </source>
</evidence>
<keyword evidence="1" id="KW-0812">Transmembrane</keyword>
<feature type="transmembrane region" description="Helical" evidence="1">
    <location>
        <begin position="19"/>
        <end position="41"/>
    </location>
</feature>
<name>A0ABU3MBI9_9PROT</name>
<dbReference type="RefSeq" id="WP_314280424.1">
    <property type="nucleotide sequence ID" value="NZ_JAVVDO010000004.1"/>
</dbReference>
<comment type="caution">
    <text evidence="2">The sequence shown here is derived from an EMBL/GenBank/DDBJ whole genome shotgun (WGS) entry which is preliminary data.</text>
</comment>
<evidence type="ECO:0000256" key="1">
    <source>
        <dbReference type="SAM" id="Phobius"/>
    </source>
</evidence>
<keyword evidence="3" id="KW-1185">Reference proteome</keyword>
<dbReference type="Proteomes" id="UP001258945">
    <property type="component" value="Unassembled WGS sequence"/>
</dbReference>
<reference evidence="2 3" key="1">
    <citation type="journal article" date="2019" name="Microb. Pathog.">
        <title>Comparison of VITEK 2, MALDI-TOF MS, 16S rRNA gene sequencing, and whole-genome sequencing for identification of Roseomonas mucosa.</title>
        <authorList>
            <person name="Rudolph W.W."/>
            <person name="Gunzer F."/>
            <person name="Trauth M."/>
            <person name="Bunk B."/>
            <person name="Bigge R."/>
            <person name="Schrottner P."/>
        </authorList>
    </citation>
    <scope>NUCLEOTIDE SEQUENCE [LARGE SCALE GENOMIC DNA]</scope>
    <source>
        <strain evidence="2 3">DSM 103800</strain>
    </source>
</reference>
<sequence>MSATIESQGQVRPWRPSDILPWVGLLGLIIGVVSGGIWWAATYQTRSEVVLSKLSEVQANLSSIRADISNLPRLNATQEFQATRLKNLEDSQATQDDRIGRVGDAVAALRGEIRDLQGEVRAITRASQVPLPAPGRSPR</sequence>
<dbReference type="EMBL" id="JAVVDO010000004">
    <property type="protein sequence ID" value="MDT8330212.1"/>
    <property type="molecule type" value="Genomic_DNA"/>
</dbReference>
<accession>A0ABU3MBI9</accession>
<proteinExistence type="predicted"/>
<keyword evidence="1" id="KW-1133">Transmembrane helix</keyword>
<protein>
    <submittedName>
        <fullName evidence="2">Uncharacterized protein</fullName>
    </submittedName>
</protein>